<accession>A0AAE0BXJ5</accession>
<evidence type="ECO:0000256" key="1">
    <source>
        <dbReference type="SAM" id="MobiDB-lite"/>
    </source>
</evidence>
<reference evidence="2 3" key="1">
    <citation type="journal article" date="2015" name="Genome Biol. Evol.">
        <title>Comparative Genomics of a Bacterivorous Green Alga Reveals Evolutionary Causalities and Consequences of Phago-Mixotrophic Mode of Nutrition.</title>
        <authorList>
            <person name="Burns J.A."/>
            <person name="Paasch A."/>
            <person name="Narechania A."/>
            <person name="Kim E."/>
        </authorList>
    </citation>
    <scope>NUCLEOTIDE SEQUENCE [LARGE SCALE GENOMIC DNA]</scope>
    <source>
        <strain evidence="2 3">PLY_AMNH</strain>
    </source>
</reference>
<dbReference type="AlphaFoldDB" id="A0AAE0BXJ5"/>
<evidence type="ECO:0000313" key="2">
    <source>
        <dbReference type="EMBL" id="KAK3243650.1"/>
    </source>
</evidence>
<keyword evidence="3" id="KW-1185">Reference proteome</keyword>
<proteinExistence type="predicted"/>
<feature type="compositionally biased region" description="Low complexity" evidence="1">
    <location>
        <begin position="51"/>
        <end position="60"/>
    </location>
</feature>
<comment type="caution">
    <text evidence="2">The sequence shown here is derived from an EMBL/GenBank/DDBJ whole genome shotgun (WGS) entry which is preliminary data.</text>
</comment>
<gene>
    <name evidence="2" type="ORF">CYMTET_46707</name>
</gene>
<dbReference type="Proteomes" id="UP001190700">
    <property type="component" value="Unassembled WGS sequence"/>
</dbReference>
<protein>
    <submittedName>
        <fullName evidence="2">Uncharacterized protein</fullName>
    </submittedName>
</protein>
<feature type="region of interest" description="Disordered" evidence="1">
    <location>
        <begin position="43"/>
        <end position="88"/>
    </location>
</feature>
<feature type="compositionally biased region" description="Basic residues" evidence="1">
    <location>
        <begin position="61"/>
        <end position="78"/>
    </location>
</feature>
<sequence>MSFIQELARRDGCKYACWEAEQHGLDLKAIKGTLKMHNSKAMELNDSPATKQQSGSPSQSKKIKKKINSAERTKKHYSKVPSPAATGSDGRCLHCFGGSYHATKPTTCFTGYREVEVPPGFHEKILVSTKKYQSEDAAMRMYNIKNNFEKCEWGILVVDWVKLSDVVKAKYRMNPVASENKATSEKAASLAAEYRGMLAQL</sequence>
<organism evidence="2 3">
    <name type="scientific">Cymbomonas tetramitiformis</name>
    <dbReference type="NCBI Taxonomy" id="36881"/>
    <lineage>
        <taxon>Eukaryota</taxon>
        <taxon>Viridiplantae</taxon>
        <taxon>Chlorophyta</taxon>
        <taxon>Pyramimonadophyceae</taxon>
        <taxon>Pyramimonadales</taxon>
        <taxon>Pyramimonadaceae</taxon>
        <taxon>Cymbomonas</taxon>
    </lineage>
</organism>
<evidence type="ECO:0000313" key="3">
    <source>
        <dbReference type="Proteomes" id="UP001190700"/>
    </source>
</evidence>
<dbReference type="EMBL" id="LGRX02032728">
    <property type="protein sequence ID" value="KAK3243650.1"/>
    <property type="molecule type" value="Genomic_DNA"/>
</dbReference>
<name>A0AAE0BXJ5_9CHLO</name>